<evidence type="ECO:0000313" key="5">
    <source>
        <dbReference type="Proteomes" id="UP001165124"/>
    </source>
</evidence>
<organism evidence="4 5">
    <name type="scientific">Actinomadura rubrobrunea</name>
    <dbReference type="NCBI Taxonomy" id="115335"/>
    <lineage>
        <taxon>Bacteria</taxon>
        <taxon>Bacillati</taxon>
        <taxon>Actinomycetota</taxon>
        <taxon>Actinomycetes</taxon>
        <taxon>Streptosporangiales</taxon>
        <taxon>Thermomonosporaceae</taxon>
        <taxon>Actinomadura</taxon>
    </lineage>
</organism>
<dbReference type="GO" id="GO:0006231">
    <property type="term" value="P:dTMP biosynthetic process"/>
    <property type="evidence" value="ECO:0007669"/>
    <property type="project" value="TreeGrafter"/>
</dbReference>
<evidence type="ECO:0000313" key="4">
    <source>
        <dbReference type="EMBL" id="GLW67461.1"/>
    </source>
</evidence>
<dbReference type="Proteomes" id="UP001165124">
    <property type="component" value="Unassembled WGS sequence"/>
</dbReference>
<gene>
    <name evidence="4" type="ORF">Arub01_57040</name>
</gene>
<dbReference type="GO" id="GO:0005829">
    <property type="term" value="C:cytosol"/>
    <property type="evidence" value="ECO:0007669"/>
    <property type="project" value="TreeGrafter"/>
</dbReference>
<dbReference type="InterPro" id="IPR023451">
    <property type="entry name" value="Thymidate_synth/dCMP_Mease_dom"/>
</dbReference>
<keyword evidence="5" id="KW-1185">Reference proteome</keyword>
<dbReference type="GO" id="GO:0004799">
    <property type="term" value="F:thymidylate synthase activity"/>
    <property type="evidence" value="ECO:0007669"/>
    <property type="project" value="TreeGrafter"/>
</dbReference>
<reference evidence="4" key="1">
    <citation type="submission" date="2023-02" db="EMBL/GenBank/DDBJ databases">
        <title>Actinomadura rubrobrunea NBRC 14622.</title>
        <authorList>
            <person name="Ichikawa N."/>
            <person name="Sato H."/>
            <person name="Tonouchi N."/>
        </authorList>
    </citation>
    <scope>NUCLEOTIDE SEQUENCE</scope>
    <source>
        <strain evidence="4">NBRC 14622</strain>
    </source>
</reference>
<accession>A0A9W6Q2R9</accession>
<comment type="caution">
    <text evidence="4">The sequence shown here is derived from an EMBL/GenBank/DDBJ whole genome shotgun (WGS) entry which is preliminary data.</text>
</comment>
<evidence type="ECO:0000259" key="3">
    <source>
        <dbReference type="Pfam" id="PF00303"/>
    </source>
</evidence>
<sequence>MIALTNDSATELWRDAVAVVVEQGAASAPRGLSTREVVDVHLELTSPRRRLVCAPPVRVINAAFAVAETVWILAGVDDGWIYTYNQRLRQFADDHVLRGAYGPRLRAWAGRIDQLDQARRLLLDDPESRRAVVQLWDPLRDHKGNKDVPCTLGWQFILRDGRLDLHTTMRSQDLWLGFCYDLFTDTVLHELMASWVGAELGTYHHHVMSLHLYDEHLPAAQDLLTGLAVRPSPVMPQLSVPWQDFDTLLQAVIEDRDLDHPGWAKAAAVMRSYRIRRGGDHDDAYRLAHATGGPLGEALLAWYEHLDRAAQHLPDPIPESDRP</sequence>
<name>A0A9W6Q2R9_9ACTN</name>
<dbReference type="PANTHER" id="PTHR11548:SF9">
    <property type="entry name" value="THYMIDYLATE SYNTHASE"/>
    <property type="match status" value="1"/>
</dbReference>
<proteinExistence type="predicted"/>
<keyword evidence="1" id="KW-0489">Methyltransferase</keyword>
<protein>
    <recommendedName>
        <fullName evidence="3">Thymidylate synthase/dCMP hydroxymethylase domain-containing protein</fullName>
    </recommendedName>
</protein>
<keyword evidence="2" id="KW-0808">Transferase</keyword>
<dbReference type="EMBL" id="BSRZ01000024">
    <property type="protein sequence ID" value="GLW67461.1"/>
    <property type="molecule type" value="Genomic_DNA"/>
</dbReference>
<dbReference type="InterPro" id="IPR045097">
    <property type="entry name" value="Thymidate_synth/dCMP_Mease"/>
</dbReference>
<dbReference type="Gene3D" id="3.30.572.10">
    <property type="entry name" value="Thymidylate synthase/dCMP hydroxymethylase domain"/>
    <property type="match status" value="1"/>
</dbReference>
<dbReference type="PANTHER" id="PTHR11548">
    <property type="entry name" value="THYMIDYLATE SYNTHASE 1"/>
    <property type="match status" value="1"/>
</dbReference>
<evidence type="ECO:0000256" key="2">
    <source>
        <dbReference type="ARBA" id="ARBA00022679"/>
    </source>
</evidence>
<dbReference type="InterPro" id="IPR036926">
    <property type="entry name" value="Thymidate_synth/dCMP_Mease_sf"/>
</dbReference>
<dbReference type="SUPFAM" id="SSF55831">
    <property type="entry name" value="Thymidylate synthase/dCMP hydroxymethylase"/>
    <property type="match status" value="1"/>
</dbReference>
<dbReference type="GO" id="GO:0032259">
    <property type="term" value="P:methylation"/>
    <property type="evidence" value="ECO:0007669"/>
    <property type="project" value="UniProtKB-KW"/>
</dbReference>
<dbReference type="CDD" id="cd00351">
    <property type="entry name" value="TS_Pyrimidine_HMase"/>
    <property type="match status" value="1"/>
</dbReference>
<dbReference type="AlphaFoldDB" id="A0A9W6Q2R9"/>
<dbReference type="Pfam" id="PF00303">
    <property type="entry name" value="Thymidylat_synt"/>
    <property type="match status" value="1"/>
</dbReference>
<feature type="domain" description="Thymidylate synthase/dCMP hydroxymethylase" evidence="3">
    <location>
        <begin position="14"/>
        <end position="241"/>
    </location>
</feature>
<dbReference type="RefSeq" id="WP_067914559.1">
    <property type="nucleotide sequence ID" value="NZ_BSRZ01000024.1"/>
</dbReference>
<evidence type="ECO:0000256" key="1">
    <source>
        <dbReference type="ARBA" id="ARBA00022603"/>
    </source>
</evidence>